<gene>
    <name evidence="1" type="ORF">EARLPHILLIPIV_105</name>
</gene>
<dbReference type="Proteomes" id="UP000201594">
    <property type="component" value="Segment"/>
</dbReference>
<evidence type="ECO:0000313" key="2">
    <source>
        <dbReference type="Proteomes" id="UP000201594"/>
    </source>
</evidence>
<sequence length="88" mass="9796">MSQNINRKVSAKKDVYYAVDEVVRGVIDKSGVLHLAVADEVSRADRRMLKQLVIKAKHRDGVRSVKEIPGTTMELVDGEIHVRRTAAA</sequence>
<dbReference type="KEGG" id="vg:29061708"/>
<dbReference type="EMBL" id="KX397367">
    <property type="protein sequence ID" value="ANZ48954.1"/>
    <property type="molecule type" value="Genomic_DNA"/>
</dbReference>
<reference evidence="1 2" key="1">
    <citation type="submission" date="2016-06" db="EMBL/GenBank/DDBJ databases">
        <authorList>
            <person name="Kjaerup R.B."/>
            <person name="Dalgaard T.S."/>
            <person name="Juul-Madsen H.R."/>
        </authorList>
    </citation>
    <scope>NUCLEOTIDE SEQUENCE [LARGE SCALE GENOMIC DNA]</scope>
</reference>
<protein>
    <submittedName>
        <fullName evidence="1">Uncharacterized protein</fullName>
    </submittedName>
</protein>
<dbReference type="GeneID" id="29061708"/>
<dbReference type="RefSeq" id="YP_009278417.1">
    <property type="nucleotide sequence ID" value="NC_031007.1"/>
</dbReference>
<name>A0A1B2ICL4_9CAUD</name>
<proteinExistence type="predicted"/>
<organism evidence="1 2">
    <name type="scientific">Erwinia phage vB_EamM_EarlPhillipIV</name>
    <dbReference type="NCBI Taxonomy" id="1883372"/>
    <lineage>
        <taxon>Viruses</taxon>
        <taxon>Duplodnaviria</taxon>
        <taxon>Heunggongvirae</taxon>
        <taxon>Uroviricota</taxon>
        <taxon>Caudoviricetes</taxon>
        <taxon>Chimalliviridae</taxon>
        <taxon>Derbicusvirus</taxon>
        <taxon>Derbicusvirus derbicus</taxon>
    </lineage>
</organism>
<accession>A0A1B2ICL4</accession>
<dbReference type="OrthoDB" id="24592at10239"/>
<evidence type="ECO:0000313" key="1">
    <source>
        <dbReference type="EMBL" id="ANZ48954.1"/>
    </source>
</evidence>